<evidence type="ECO:0000256" key="11">
    <source>
        <dbReference type="ARBA" id="ARBA00023004"/>
    </source>
</evidence>
<evidence type="ECO:0000256" key="9">
    <source>
        <dbReference type="ARBA" id="ARBA00022723"/>
    </source>
</evidence>
<dbReference type="InterPro" id="IPR050482">
    <property type="entry name" value="Sensor_HK_TwoCompSys"/>
</dbReference>
<comment type="function">
    <text evidence="14">Member of the two-component regulatory system NreB/NreC involved in the control of dissimilatory nitrate/nitrite reduction in response to oxygen. NreB functions as a direct oxygen sensor histidine kinase which is autophosphorylated, in the absence of oxygen, probably at the conserved histidine residue, and transfers its phosphate group probably to a conserved aspartate residue of NreC. NreB/NreC activates the expression of the nitrate (narGHJI) and nitrite (nir) reductase operons, as well as the putative nitrate transporter gene narT.</text>
</comment>
<dbReference type="EMBL" id="CP159485">
    <property type="protein sequence ID" value="XCI29303.1"/>
    <property type="molecule type" value="Genomic_DNA"/>
</dbReference>
<keyword evidence="12" id="KW-0902">Two-component regulatory system</keyword>
<keyword evidence="13" id="KW-0411">Iron-sulfur</keyword>
<dbReference type="SUPFAM" id="SSF55874">
    <property type="entry name" value="ATPase domain of HSP90 chaperone/DNA topoisomerase II/histidine kinase"/>
    <property type="match status" value="1"/>
</dbReference>
<keyword evidence="16" id="KW-0472">Membrane</keyword>
<dbReference type="Gene3D" id="3.30.565.10">
    <property type="entry name" value="Histidine kinase-like ATPase, C-terminal domain"/>
    <property type="match status" value="1"/>
</dbReference>
<evidence type="ECO:0000256" key="7">
    <source>
        <dbReference type="ARBA" id="ARBA00022490"/>
    </source>
</evidence>
<keyword evidence="6" id="KW-0004">4Fe-4S</keyword>
<evidence type="ECO:0000256" key="10">
    <source>
        <dbReference type="ARBA" id="ARBA00022777"/>
    </source>
</evidence>
<evidence type="ECO:0000256" key="2">
    <source>
        <dbReference type="ARBA" id="ARBA00001966"/>
    </source>
</evidence>
<protein>
    <recommendedName>
        <fullName evidence="5">Oxygen sensor histidine kinase NreB</fullName>
        <ecNumber evidence="4">2.7.13.3</ecNumber>
    </recommendedName>
    <alternativeName>
        <fullName evidence="15">Nitrogen regulation protein B</fullName>
    </alternativeName>
</protein>
<keyword evidence="7" id="KW-0963">Cytoplasm</keyword>
<evidence type="ECO:0000256" key="15">
    <source>
        <dbReference type="ARBA" id="ARBA00030800"/>
    </source>
</evidence>
<keyword evidence="8" id="KW-0808">Transferase</keyword>
<dbReference type="InterPro" id="IPR004358">
    <property type="entry name" value="Sig_transdc_His_kin-like_C"/>
</dbReference>
<dbReference type="PANTHER" id="PTHR24421">
    <property type="entry name" value="NITRATE/NITRITE SENSOR PROTEIN NARX-RELATED"/>
    <property type="match status" value="1"/>
</dbReference>
<dbReference type="GO" id="GO:0005737">
    <property type="term" value="C:cytoplasm"/>
    <property type="evidence" value="ECO:0007669"/>
    <property type="project" value="UniProtKB-SubCell"/>
</dbReference>
<name>A0AAU8HV79_9FIRM</name>
<reference evidence="18" key="2">
    <citation type="submission" date="2024-06" db="EMBL/GenBank/DDBJ databases">
        <authorList>
            <person name="Petrova K.O."/>
            <person name="Toshchakov S.V."/>
            <person name="Boltjanskaja Y.V."/>
            <person name="Kevbrin V.V."/>
        </authorList>
    </citation>
    <scope>NUCLEOTIDE SEQUENCE</scope>
    <source>
        <strain evidence="18">Z-710</strain>
    </source>
</reference>
<proteinExistence type="predicted"/>
<evidence type="ECO:0000256" key="8">
    <source>
        <dbReference type="ARBA" id="ARBA00022679"/>
    </source>
</evidence>
<dbReference type="GO" id="GO:0000155">
    <property type="term" value="F:phosphorelay sensor kinase activity"/>
    <property type="evidence" value="ECO:0007669"/>
    <property type="project" value="InterPro"/>
</dbReference>
<dbReference type="SMART" id="SM00387">
    <property type="entry name" value="HATPase_c"/>
    <property type="match status" value="1"/>
</dbReference>
<keyword evidence="16" id="KW-0812">Transmembrane</keyword>
<sequence length="475" mass="54540">MQDFFLKFYSEIYFIYGLSFIIMGFAITLQVKEYSNKTFSKNLWLLAMFGFLHGLNEWTHFYIPARFEDFAPTTIFILDVISLNLVGISFAFLLAFSLSFLYELKQKNLFKKLIHLSIVGIIIWVCYFVIYRVIIVGENLHYWYSLAETINRYFFAFPAGIIGAYAINYHKKQIQKSNNSHMVFIYTFLTISFLGYGIFAGVFVPPAHFFPATWLNYQSFFQVTGIPVPLFRTLFSILITINTIIILRNFQLENISLMGRTINENAILQERERIKKDIHDDIIQGIYSVSLRIQSCKADLDDKNDSLADRLDSSIDQLNNTITDLRLYIQGLKTAELAPLTISEIMQQLYEKFKSHLTINIDNKLKPFTKISPEIKTCIYSIVGELLINVLKHSKTDVVNIKLENLNSNAIKLSVEDNGVGINIDNLEQKQKGKEGMGLIHVRQRVESLGGSYTFVSEENKGTKIIVQFPLKGGA</sequence>
<dbReference type="AlphaFoldDB" id="A0AAU8HV79"/>
<feature type="transmembrane region" description="Helical" evidence="16">
    <location>
        <begin position="230"/>
        <end position="250"/>
    </location>
</feature>
<evidence type="ECO:0000256" key="13">
    <source>
        <dbReference type="ARBA" id="ARBA00023014"/>
    </source>
</evidence>
<dbReference type="InterPro" id="IPR036890">
    <property type="entry name" value="HATPase_C_sf"/>
</dbReference>
<accession>A0AAU8HV79</accession>
<feature type="transmembrane region" description="Helical" evidence="16">
    <location>
        <begin position="183"/>
        <end position="210"/>
    </location>
</feature>
<dbReference type="GO" id="GO:0016020">
    <property type="term" value="C:membrane"/>
    <property type="evidence" value="ECO:0007669"/>
    <property type="project" value="InterPro"/>
</dbReference>
<dbReference type="RefSeq" id="WP_353893851.1">
    <property type="nucleotide sequence ID" value="NZ_CP159485.1"/>
</dbReference>
<evidence type="ECO:0000313" key="18">
    <source>
        <dbReference type="EMBL" id="XCI29303.1"/>
    </source>
</evidence>
<keyword evidence="10" id="KW-0418">Kinase</keyword>
<keyword evidence="16" id="KW-1133">Transmembrane helix</keyword>
<evidence type="ECO:0000256" key="6">
    <source>
        <dbReference type="ARBA" id="ARBA00022485"/>
    </source>
</evidence>
<keyword evidence="18" id="KW-0067">ATP-binding</keyword>
<comment type="cofactor">
    <cofactor evidence="2">
        <name>[4Fe-4S] cluster</name>
        <dbReference type="ChEBI" id="CHEBI:49883"/>
    </cofactor>
</comment>
<evidence type="ECO:0000256" key="12">
    <source>
        <dbReference type="ARBA" id="ARBA00023012"/>
    </source>
</evidence>
<dbReference type="GO" id="GO:0005524">
    <property type="term" value="F:ATP binding"/>
    <property type="evidence" value="ECO:0007669"/>
    <property type="project" value="UniProtKB-KW"/>
</dbReference>
<organism evidence="18">
    <name type="scientific">Proteinivorax hydrogeniformans</name>
    <dbReference type="NCBI Taxonomy" id="1826727"/>
    <lineage>
        <taxon>Bacteria</taxon>
        <taxon>Bacillati</taxon>
        <taxon>Bacillota</taxon>
        <taxon>Clostridia</taxon>
        <taxon>Eubacteriales</taxon>
        <taxon>Proteinivoracaceae</taxon>
        <taxon>Proteinivorax</taxon>
    </lineage>
</organism>
<evidence type="ECO:0000256" key="4">
    <source>
        <dbReference type="ARBA" id="ARBA00012438"/>
    </source>
</evidence>
<keyword evidence="11" id="KW-0408">Iron</keyword>
<feature type="transmembrane region" description="Helical" evidence="16">
    <location>
        <begin position="43"/>
        <end position="63"/>
    </location>
</feature>
<evidence type="ECO:0000259" key="17">
    <source>
        <dbReference type="PROSITE" id="PS50109"/>
    </source>
</evidence>
<dbReference type="InterPro" id="IPR005467">
    <property type="entry name" value="His_kinase_dom"/>
</dbReference>
<dbReference type="Gene3D" id="1.20.5.1930">
    <property type="match status" value="1"/>
</dbReference>
<dbReference type="GO" id="GO:0046983">
    <property type="term" value="F:protein dimerization activity"/>
    <property type="evidence" value="ECO:0007669"/>
    <property type="project" value="InterPro"/>
</dbReference>
<dbReference type="PROSITE" id="PS50109">
    <property type="entry name" value="HIS_KIN"/>
    <property type="match status" value="1"/>
</dbReference>
<dbReference type="CDD" id="cd16917">
    <property type="entry name" value="HATPase_UhpB-NarQ-NarX-like"/>
    <property type="match status" value="1"/>
</dbReference>
<dbReference type="EC" id="2.7.13.3" evidence="4"/>
<feature type="transmembrane region" description="Helical" evidence="16">
    <location>
        <begin position="154"/>
        <end position="171"/>
    </location>
</feature>
<comment type="subcellular location">
    <subcellularLocation>
        <location evidence="3">Cytoplasm</location>
    </subcellularLocation>
</comment>
<keyword evidence="9" id="KW-0479">Metal-binding</keyword>
<gene>
    <name evidence="18" type="ORF">PRVXH_000617</name>
</gene>
<feature type="transmembrane region" description="Helical" evidence="16">
    <location>
        <begin position="12"/>
        <end position="31"/>
    </location>
</feature>
<dbReference type="Pfam" id="PF07730">
    <property type="entry name" value="HisKA_3"/>
    <property type="match status" value="1"/>
</dbReference>
<dbReference type="PRINTS" id="PR00344">
    <property type="entry name" value="BCTRLSENSOR"/>
</dbReference>
<comment type="catalytic activity">
    <reaction evidence="1">
        <text>ATP + protein L-histidine = ADP + protein N-phospho-L-histidine.</text>
        <dbReference type="EC" id="2.7.13.3"/>
    </reaction>
</comment>
<dbReference type="Pfam" id="PF02518">
    <property type="entry name" value="HATPase_c"/>
    <property type="match status" value="1"/>
</dbReference>
<dbReference type="InterPro" id="IPR011712">
    <property type="entry name" value="Sig_transdc_His_kin_sub3_dim/P"/>
</dbReference>
<dbReference type="InterPro" id="IPR003594">
    <property type="entry name" value="HATPase_dom"/>
</dbReference>
<evidence type="ECO:0000256" key="1">
    <source>
        <dbReference type="ARBA" id="ARBA00000085"/>
    </source>
</evidence>
<evidence type="ECO:0000256" key="3">
    <source>
        <dbReference type="ARBA" id="ARBA00004496"/>
    </source>
</evidence>
<evidence type="ECO:0000256" key="14">
    <source>
        <dbReference type="ARBA" id="ARBA00024827"/>
    </source>
</evidence>
<dbReference type="GO" id="GO:0051539">
    <property type="term" value="F:4 iron, 4 sulfur cluster binding"/>
    <property type="evidence" value="ECO:0007669"/>
    <property type="project" value="UniProtKB-KW"/>
</dbReference>
<reference evidence="18" key="1">
    <citation type="journal article" date="2018" name="Antonie Van Leeuwenhoek">
        <title>Proteinivorax hydrogeniformans sp. nov., an anaerobic, haloalkaliphilic bacterium fermenting proteinaceous compounds with high hydrogen production.</title>
        <authorList>
            <person name="Boltyanskaya Y."/>
            <person name="Detkova E."/>
            <person name="Pimenov N."/>
            <person name="Kevbrin V."/>
        </authorList>
    </citation>
    <scope>NUCLEOTIDE SEQUENCE</scope>
    <source>
        <strain evidence="18">Z-710</strain>
    </source>
</reference>
<keyword evidence="18" id="KW-0547">Nucleotide-binding</keyword>
<dbReference type="GO" id="GO:0046872">
    <property type="term" value="F:metal ion binding"/>
    <property type="evidence" value="ECO:0007669"/>
    <property type="project" value="UniProtKB-KW"/>
</dbReference>
<feature type="transmembrane region" description="Helical" evidence="16">
    <location>
        <begin position="75"/>
        <end position="101"/>
    </location>
</feature>
<feature type="domain" description="Histidine kinase" evidence="17">
    <location>
        <begin position="277"/>
        <end position="473"/>
    </location>
</feature>
<evidence type="ECO:0000256" key="5">
    <source>
        <dbReference type="ARBA" id="ARBA00017322"/>
    </source>
</evidence>
<feature type="transmembrane region" description="Helical" evidence="16">
    <location>
        <begin position="113"/>
        <end position="134"/>
    </location>
</feature>
<evidence type="ECO:0000256" key="16">
    <source>
        <dbReference type="SAM" id="Phobius"/>
    </source>
</evidence>